<dbReference type="SMART" id="SM00347">
    <property type="entry name" value="HTH_MARR"/>
    <property type="match status" value="1"/>
</dbReference>
<dbReference type="InterPro" id="IPR036390">
    <property type="entry name" value="WH_DNA-bd_sf"/>
</dbReference>
<dbReference type="PROSITE" id="PS50995">
    <property type="entry name" value="HTH_MARR_2"/>
    <property type="match status" value="1"/>
</dbReference>
<evidence type="ECO:0000256" key="1">
    <source>
        <dbReference type="SAM" id="MobiDB-lite"/>
    </source>
</evidence>
<comment type="caution">
    <text evidence="3">The sequence shown here is derived from an EMBL/GenBank/DDBJ whole genome shotgun (WGS) entry which is preliminary data.</text>
</comment>
<keyword evidence="4" id="KW-1185">Reference proteome</keyword>
<evidence type="ECO:0000259" key="2">
    <source>
        <dbReference type="PROSITE" id="PS50995"/>
    </source>
</evidence>
<evidence type="ECO:0000313" key="4">
    <source>
        <dbReference type="Proteomes" id="UP000245712"/>
    </source>
</evidence>
<dbReference type="InterPro" id="IPR036388">
    <property type="entry name" value="WH-like_DNA-bd_sf"/>
</dbReference>
<dbReference type="InterPro" id="IPR000835">
    <property type="entry name" value="HTH_MarR-typ"/>
</dbReference>
<dbReference type="EMBL" id="QEOB01000018">
    <property type="protein sequence ID" value="PVX75087.1"/>
    <property type="molecule type" value="Genomic_DNA"/>
</dbReference>
<dbReference type="PANTHER" id="PTHR33164">
    <property type="entry name" value="TRANSCRIPTIONAL REGULATOR, MARR FAMILY"/>
    <property type="match status" value="1"/>
</dbReference>
<dbReference type="PANTHER" id="PTHR33164:SF43">
    <property type="entry name" value="HTH-TYPE TRANSCRIPTIONAL REPRESSOR YETL"/>
    <property type="match status" value="1"/>
</dbReference>
<dbReference type="SUPFAM" id="SSF46785">
    <property type="entry name" value="Winged helix' DNA-binding domain"/>
    <property type="match status" value="1"/>
</dbReference>
<accession>A0ABX5KF20</accession>
<evidence type="ECO:0000313" key="3">
    <source>
        <dbReference type="EMBL" id="PVX75087.1"/>
    </source>
</evidence>
<feature type="domain" description="HTH marR-type" evidence="2">
    <location>
        <begin position="35"/>
        <end position="168"/>
    </location>
</feature>
<dbReference type="InterPro" id="IPR039422">
    <property type="entry name" value="MarR/SlyA-like"/>
</dbReference>
<dbReference type="Proteomes" id="UP000245712">
    <property type="component" value="Unassembled WGS sequence"/>
</dbReference>
<organism evidence="3 4">
    <name type="scientific">Paraburkholderia unamae</name>
    <dbReference type="NCBI Taxonomy" id="219649"/>
    <lineage>
        <taxon>Bacteria</taxon>
        <taxon>Pseudomonadati</taxon>
        <taxon>Pseudomonadota</taxon>
        <taxon>Betaproteobacteria</taxon>
        <taxon>Burkholderiales</taxon>
        <taxon>Burkholderiaceae</taxon>
        <taxon>Paraburkholderia</taxon>
    </lineage>
</organism>
<dbReference type="Pfam" id="PF12802">
    <property type="entry name" value="MarR_2"/>
    <property type="match status" value="1"/>
</dbReference>
<dbReference type="Gene3D" id="1.10.10.10">
    <property type="entry name" value="Winged helix-like DNA-binding domain superfamily/Winged helix DNA-binding domain"/>
    <property type="match status" value="1"/>
</dbReference>
<reference evidence="3 4" key="1">
    <citation type="submission" date="2018-05" db="EMBL/GenBank/DDBJ databases">
        <title>Genomic Encyclopedia of Type Strains, Phase IV (KMG-V): Genome sequencing to study the core and pangenomes of soil and plant-associated prokaryotes.</title>
        <authorList>
            <person name="Whitman W."/>
        </authorList>
    </citation>
    <scope>NUCLEOTIDE SEQUENCE [LARGE SCALE GENOMIC DNA]</scope>
    <source>
        <strain evidence="3 4">SCZa-39</strain>
    </source>
</reference>
<name>A0ABX5KF20_9BURK</name>
<protein>
    <submittedName>
        <fullName evidence="3">MarR family transcriptional regulator</fullName>
    </submittedName>
</protein>
<sequence>MRAGTPPAGHKGKPDDRGQDEDQAKHDGGGANGAALYLTFKLDLIKSEMISRANAEYRPAFGLDVRSLRVLRMICDAPGITASVLKEQTLIEKTMLSKLVADLIERKLVRRSIHPDDARHFQLWPTAAGKRTRVSSDELGQSLETEILSMLSTEERSQLNSIVDKLVDEFRKAAKGQG</sequence>
<feature type="compositionally biased region" description="Basic and acidic residues" evidence="1">
    <location>
        <begin position="12"/>
        <end position="28"/>
    </location>
</feature>
<feature type="region of interest" description="Disordered" evidence="1">
    <location>
        <begin position="1"/>
        <end position="30"/>
    </location>
</feature>
<dbReference type="RefSeq" id="WP_116613486.1">
    <property type="nucleotide sequence ID" value="NZ_QEOB01000018.1"/>
</dbReference>
<gene>
    <name evidence="3" type="ORF">C7402_11818</name>
</gene>
<proteinExistence type="predicted"/>